<sequence>MWHTFSRFGRVLEVYILEKRDKYGRRFGFVRFQDIRDTKCLEVDLDQIKVGEVKIHVNQLRFRWQTRGHDLEHHNKDIRVAFSDVTRRAGVSYAEVVKGKEVKGQGFGNVVKKGEESN</sequence>
<dbReference type="InterPro" id="IPR035979">
    <property type="entry name" value="RBD_domain_sf"/>
</dbReference>
<dbReference type="InterPro" id="IPR012677">
    <property type="entry name" value="Nucleotide-bd_a/b_plait_sf"/>
</dbReference>
<dbReference type="EMBL" id="BPVZ01000054">
    <property type="protein sequence ID" value="GKV20182.1"/>
    <property type="molecule type" value="Genomic_DNA"/>
</dbReference>
<keyword evidence="1" id="KW-0694">RNA-binding</keyword>
<keyword evidence="4" id="KW-1185">Reference proteome</keyword>
<dbReference type="Proteomes" id="UP001054252">
    <property type="component" value="Unassembled WGS sequence"/>
</dbReference>
<dbReference type="Pfam" id="PF00076">
    <property type="entry name" value="RRM_1"/>
    <property type="match status" value="1"/>
</dbReference>
<dbReference type="AlphaFoldDB" id="A0AAV5K886"/>
<evidence type="ECO:0000259" key="2">
    <source>
        <dbReference type="PROSITE" id="PS50102"/>
    </source>
</evidence>
<name>A0AAV5K886_9ROSI</name>
<proteinExistence type="predicted"/>
<dbReference type="InterPro" id="IPR000504">
    <property type="entry name" value="RRM_dom"/>
</dbReference>
<accession>A0AAV5K886</accession>
<evidence type="ECO:0000313" key="3">
    <source>
        <dbReference type="EMBL" id="GKV20182.1"/>
    </source>
</evidence>
<dbReference type="GO" id="GO:0003723">
    <property type="term" value="F:RNA binding"/>
    <property type="evidence" value="ECO:0007669"/>
    <property type="project" value="UniProtKB-UniRule"/>
</dbReference>
<gene>
    <name evidence="3" type="ORF">SLEP1_g30341</name>
</gene>
<dbReference type="SUPFAM" id="SSF54928">
    <property type="entry name" value="RNA-binding domain, RBD"/>
    <property type="match status" value="1"/>
</dbReference>
<evidence type="ECO:0000313" key="4">
    <source>
        <dbReference type="Proteomes" id="UP001054252"/>
    </source>
</evidence>
<organism evidence="3 4">
    <name type="scientific">Rubroshorea leprosula</name>
    <dbReference type="NCBI Taxonomy" id="152421"/>
    <lineage>
        <taxon>Eukaryota</taxon>
        <taxon>Viridiplantae</taxon>
        <taxon>Streptophyta</taxon>
        <taxon>Embryophyta</taxon>
        <taxon>Tracheophyta</taxon>
        <taxon>Spermatophyta</taxon>
        <taxon>Magnoliopsida</taxon>
        <taxon>eudicotyledons</taxon>
        <taxon>Gunneridae</taxon>
        <taxon>Pentapetalae</taxon>
        <taxon>rosids</taxon>
        <taxon>malvids</taxon>
        <taxon>Malvales</taxon>
        <taxon>Dipterocarpaceae</taxon>
        <taxon>Rubroshorea</taxon>
    </lineage>
</organism>
<evidence type="ECO:0000256" key="1">
    <source>
        <dbReference type="PROSITE-ProRule" id="PRU00176"/>
    </source>
</evidence>
<comment type="caution">
    <text evidence="3">The sequence shown here is derived from an EMBL/GenBank/DDBJ whole genome shotgun (WGS) entry which is preliminary data.</text>
</comment>
<dbReference type="CDD" id="cd00590">
    <property type="entry name" value="RRM_SF"/>
    <property type="match status" value="1"/>
</dbReference>
<reference evidence="3 4" key="1">
    <citation type="journal article" date="2021" name="Commun. Biol.">
        <title>The genome of Shorea leprosula (Dipterocarpaceae) highlights the ecological relevance of drought in aseasonal tropical rainforests.</title>
        <authorList>
            <person name="Ng K.K.S."/>
            <person name="Kobayashi M.J."/>
            <person name="Fawcett J.A."/>
            <person name="Hatakeyama M."/>
            <person name="Paape T."/>
            <person name="Ng C.H."/>
            <person name="Ang C.C."/>
            <person name="Tnah L.H."/>
            <person name="Lee C.T."/>
            <person name="Nishiyama T."/>
            <person name="Sese J."/>
            <person name="O'Brien M.J."/>
            <person name="Copetti D."/>
            <person name="Mohd Noor M.I."/>
            <person name="Ong R.C."/>
            <person name="Putra M."/>
            <person name="Sireger I.Z."/>
            <person name="Indrioko S."/>
            <person name="Kosugi Y."/>
            <person name="Izuno A."/>
            <person name="Isagi Y."/>
            <person name="Lee S.L."/>
            <person name="Shimizu K.K."/>
        </authorList>
    </citation>
    <scope>NUCLEOTIDE SEQUENCE [LARGE SCALE GENOMIC DNA]</scope>
    <source>
        <strain evidence="3">214</strain>
    </source>
</reference>
<feature type="domain" description="RRM" evidence="2">
    <location>
        <begin position="1"/>
        <end position="85"/>
    </location>
</feature>
<dbReference type="Gene3D" id="3.30.70.330">
    <property type="match status" value="1"/>
</dbReference>
<dbReference type="PROSITE" id="PS50102">
    <property type="entry name" value="RRM"/>
    <property type="match status" value="1"/>
</dbReference>
<protein>
    <recommendedName>
        <fullName evidence="2">RRM domain-containing protein</fullName>
    </recommendedName>
</protein>